<reference evidence="11" key="1">
    <citation type="submission" date="2021-01" db="EMBL/GenBank/DDBJ databases">
        <authorList>
            <person name="Kaushik A."/>
        </authorList>
    </citation>
    <scope>NUCLEOTIDE SEQUENCE</scope>
    <source>
        <strain evidence="11">AG3-T5</strain>
    </source>
</reference>
<feature type="signal peptide" evidence="9">
    <location>
        <begin position="1"/>
        <end position="18"/>
    </location>
</feature>
<evidence type="ECO:0000256" key="1">
    <source>
        <dbReference type="ARBA" id="ARBA00008721"/>
    </source>
</evidence>
<dbReference type="PANTHER" id="PTHR47466">
    <property type="match status" value="1"/>
</dbReference>
<dbReference type="GO" id="GO:0046872">
    <property type="term" value="F:metal ion binding"/>
    <property type="evidence" value="ECO:0007669"/>
    <property type="project" value="UniProtKB-KW"/>
</dbReference>
<evidence type="ECO:0000256" key="8">
    <source>
        <dbReference type="ARBA" id="ARBA00023157"/>
    </source>
</evidence>
<evidence type="ECO:0000256" key="4">
    <source>
        <dbReference type="ARBA" id="ARBA00022729"/>
    </source>
</evidence>
<organism evidence="11 12">
    <name type="scientific">Rhizoctonia solani</name>
    <dbReference type="NCBI Taxonomy" id="456999"/>
    <lineage>
        <taxon>Eukaryota</taxon>
        <taxon>Fungi</taxon>
        <taxon>Dikarya</taxon>
        <taxon>Basidiomycota</taxon>
        <taxon>Agaricomycotina</taxon>
        <taxon>Agaricomycetes</taxon>
        <taxon>Cantharellales</taxon>
        <taxon>Ceratobasidiaceae</taxon>
        <taxon>Rhizoctonia</taxon>
    </lineage>
</organism>
<dbReference type="GO" id="GO:0006508">
    <property type="term" value="P:proteolysis"/>
    <property type="evidence" value="ECO:0007669"/>
    <property type="project" value="UniProtKB-KW"/>
</dbReference>
<dbReference type="InterPro" id="IPR024079">
    <property type="entry name" value="MetalloPept_cat_dom_sf"/>
</dbReference>
<keyword evidence="2" id="KW-0645">Protease</keyword>
<dbReference type="GO" id="GO:0008237">
    <property type="term" value="F:metallopeptidase activity"/>
    <property type="evidence" value="ECO:0007669"/>
    <property type="project" value="UniProtKB-KW"/>
</dbReference>
<protein>
    <recommendedName>
        <fullName evidence="10">Peptidase M43 pregnancy-associated plasma-A domain-containing protein</fullName>
    </recommendedName>
</protein>
<evidence type="ECO:0000313" key="12">
    <source>
        <dbReference type="Proteomes" id="UP000663841"/>
    </source>
</evidence>
<evidence type="ECO:0000256" key="9">
    <source>
        <dbReference type="SAM" id="SignalP"/>
    </source>
</evidence>
<dbReference type="PANTHER" id="PTHR47466:SF1">
    <property type="entry name" value="METALLOPROTEASE MEP1 (AFU_ORTHOLOGUE AFUA_1G07730)-RELATED"/>
    <property type="match status" value="1"/>
</dbReference>
<dbReference type="CDD" id="cd04275">
    <property type="entry name" value="ZnMc_pappalysin_like"/>
    <property type="match status" value="1"/>
</dbReference>
<gene>
    <name evidence="11" type="ORF">RDB_LOCUS109234</name>
</gene>
<keyword evidence="8" id="KW-1015">Disulfide bond</keyword>
<keyword evidence="3" id="KW-0479">Metal-binding</keyword>
<comment type="similarity">
    <text evidence="1">Belongs to the peptidase M43B family.</text>
</comment>
<dbReference type="Gene3D" id="3.40.390.10">
    <property type="entry name" value="Collagenase (Catalytic Domain)"/>
    <property type="match status" value="1"/>
</dbReference>
<dbReference type="EMBL" id="CAJMWW010000107">
    <property type="protein sequence ID" value="CAE6444800.1"/>
    <property type="molecule type" value="Genomic_DNA"/>
</dbReference>
<evidence type="ECO:0000256" key="2">
    <source>
        <dbReference type="ARBA" id="ARBA00022670"/>
    </source>
</evidence>
<keyword evidence="6" id="KW-0862">Zinc</keyword>
<evidence type="ECO:0000259" key="10">
    <source>
        <dbReference type="Pfam" id="PF05572"/>
    </source>
</evidence>
<evidence type="ECO:0000256" key="3">
    <source>
        <dbReference type="ARBA" id="ARBA00022723"/>
    </source>
</evidence>
<keyword evidence="5" id="KW-0378">Hydrolase</keyword>
<feature type="domain" description="Peptidase M43 pregnancy-associated plasma-A" evidence="10">
    <location>
        <begin position="199"/>
        <end position="286"/>
    </location>
</feature>
<evidence type="ECO:0000256" key="5">
    <source>
        <dbReference type="ARBA" id="ARBA00022801"/>
    </source>
</evidence>
<feature type="chain" id="PRO_5034834811" description="Peptidase M43 pregnancy-associated plasma-A domain-containing protein" evidence="9">
    <location>
        <begin position="19"/>
        <end position="294"/>
    </location>
</feature>
<proteinExistence type="inferred from homology"/>
<accession>A0A8H3B0C6</accession>
<sequence>MRLFTAFSAFTLALGVSAAAITNSTAVSRRTCATVLKDDALLLAESDFTSKLQLDGDPESKKSGTSKPVILKVHWNVIAADKTLKNGYVPKSQIVKNIEVTNKHYAKSGIRLKLASVKYTINPDWFNNMFINTTEENEAKTKLRKGGPADINVYTSGFRSEIANGTLGYATFPFDYATKPKNDGIVILFSTLPGGSTPKLNQGKTFTHELGHWLGLYHTFEGGCKGTGDHVNDTPPEADAAYGCEYGRDTCPGGGKDSIHNYMNYSDDACLTEFTAGQFKRIKQQIKHYRGVKC</sequence>
<dbReference type="Proteomes" id="UP000663841">
    <property type="component" value="Unassembled WGS sequence"/>
</dbReference>
<evidence type="ECO:0000313" key="11">
    <source>
        <dbReference type="EMBL" id="CAE6444800.1"/>
    </source>
</evidence>
<dbReference type="Pfam" id="PF05572">
    <property type="entry name" value="Peptidase_M43"/>
    <property type="match status" value="1"/>
</dbReference>
<dbReference type="InterPro" id="IPR008754">
    <property type="entry name" value="Peptidase_M43"/>
</dbReference>
<comment type="caution">
    <text evidence="11">The sequence shown here is derived from an EMBL/GenBank/DDBJ whole genome shotgun (WGS) entry which is preliminary data.</text>
</comment>
<dbReference type="AlphaFoldDB" id="A0A8H3B0C6"/>
<keyword evidence="7" id="KW-0482">Metalloprotease</keyword>
<evidence type="ECO:0000256" key="7">
    <source>
        <dbReference type="ARBA" id="ARBA00023049"/>
    </source>
</evidence>
<dbReference type="SUPFAM" id="SSF55486">
    <property type="entry name" value="Metalloproteases ('zincins'), catalytic domain"/>
    <property type="match status" value="1"/>
</dbReference>
<keyword evidence="4 9" id="KW-0732">Signal</keyword>
<name>A0A8H3B0C6_9AGAM</name>
<evidence type="ECO:0000256" key="6">
    <source>
        <dbReference type="ARBA" id="ARBA00022833"/>
    </source>
</evidence>